<feature type="domain" description="Bacterial sugar transferase" evidence="3">
    <location>
        <begin position="7"/>
        <end position="131"/>
    </location>
</feature>
<comment type="similarity">
    <text evidence="1">Belongs to the bacterial sugar transferase family.</text>
</comment>
<dbReference type="PANTHER" id="PTHR30576">
    <property type="entry name" value="COLANIC BIOSYNTHESIS UDP-GLUCOSE LIPID CARRIER TRANSFERASE"/>
    <property type="match status" value="1"/>
</dbReference>
<keyword evidence="5" id="KW-1185">Reference proteome</keyword>
<dbReference type="InterPro" id="IPR003362">
    <property type="entry name" value="Bact_transf"/>
</dbReference>
<evidence type="ECO:0000259" key="3">
    <source>
        <dbReference type="Pfam" id="PF02397"/>
    </source>
</evidence>
<organism evidence="4 5">
    <name type="scientific">Erythrobacter litoralis</name>
    <dbReference type="NCBI Taxonomy" id="39960"/>
    <lineage>
        <taxon>Bacteria</taxon>
        <taxon>Pseudomonadati</taxon>
        <taxon>Pseudomonadota</taxon>
        <taxon>Alphaproteobacteria</taxon>
        <taxon>Sphingomonadales</taxon>
        <taxon>Erythrobacteraceae</taxon>
        <taxon>Erythrobacter/Porphyrobacter group</taxon>
        <taxon>Erythrobacter</taxon>
    </lineage>
</organism>
<proteinExistence type="inferred from homology"/>
<reference evidence="4 5" key="1">
    <citation type="submission" date="2014-04" db="EMBL/GenBank/DDBJ databases">
        <title>A comprehensive comparison of genomes of Erythrobacter spp. Strains.</title>
        <authorList>
            <person name="Zheng Q."/>
        </authorList>
    </citation>
    <scope>NUCLEOTIDE SEQUENCE [LARGE SCALE GENOMIC DNA]</scope>
    <source>
        <strain evidence="4 5">DSM 8509</strain>
    </source>
</reference>
<dbReference type="GO" id="GO:0016780">
    <property type="term" value="F:phosphotransferase activity, for other substituted phosphate groups"/>
    <property type="evidence" value="ECO:0007669"/>
    <property type="project" value="TreeGrafter"/>
</dbReference>
<dbReference type="KEGG" id="elq:Ga0102493_11788"/>
<name>A0A074NFN4_9SPHN</name>
<accession>A0A074NFN4</accession>
<dbReference type="Proteomes" id="UP000027866">
    <property type="component" value="Unassembled WGS sequence"/>
</dbReference>
<dbReference type="PATRIC" id="fig|39960.10.peg.3040"/>
<dbReference type="PANTHER" id="PTHR30576:SF0">
    <property type="entry name" value="UNDECAPRENYL-PHOSPHATE N-ACETYLGALACTOSAMINYL 1-PHOSPHATE TRANSFERASE-RELATED"/>
    <property type="match status" value="1"/>
</dbReference>
<evidence type="ECO:0000256" key="2">
    <source>
        <dbReference type="ARBA" id="ARBA00023169"/>
    </source>
</evidence>
<evidence type="ECO:0000256" key="1">
    <source>
        <dbReference type="ARBA" id="ARBA00006464"/>
    </source>
</evidence>
<evidence type="ECO:0000313" key="4">
    <source>
        <dbReference type="EMBL" id="KEO96442.1"/>
    </source>
</evidence>
<dbReference type="GO" id="GO:0000271">
    <property type="term" value="P:polysaccharide biosynthetic process"/>
    <property type="evidence" value="ECO:0007669"/>
    <property type="project" value="UniProtKB-KW"/>
</dbReference>
<keyword evidence="2" id="KW-0270">Exopolysaccharide synthesis</keyword>
<dbReference type="Pfam" id="PF02397">
    <property type="entry name" value="Bac_transf"/>
    <property type="match status" value="1"/>
</dbReference>
<evidence type="ECO:0000313" key="5">
    <source>
        <dbReference type="Proteomes" id="UP000027866"/>
    </source>
</evidence>
<comment type="caution">
    <text evidence="4">The sequence shown here is derived from an EMBL/GenBank/DDBJ whole genome shotgun (WGS) entry which is preliminary data.</text>
</comment>
<gene>
    <name evidence="4" type="ORF">EH32_09430</name>
</gene>
<dbReference type="EMBL" id="JMIX01000005">
    <property type="protein sequence ID" value="KEO96442.1"/>
    <property type="molecule type" value="Genomic_DNA"/>
</dbReference>
<protein>
    <recommendedName>
        <fullName evidence="3">Bacterial sugar transferase domain-containing protein</fullName>
    </recommendedName>
</protein>
<dbReference type="AlphaFoldDB" id="A0A074NFN4"/>
<sequence>MRAEGLNTNGDRSTARDDDRITRIGAFIRRTSINELPQLINVLKGEVSVVGARPNALGSRANNKLFWDIDANYWQRHCLKPGLTGLAQVRDYRGATEEEKDLTNRLQADLECISGWSLMRDMEILLKTVLVLRHANAY</sequence>